<accession>A0AA38RY68</accession>
<dbReference type="SMART" id="SM00647">
    <property type="entry name" value="IBR"/>
    <property type="match status" value="2"/>
</dbReference>
<feature type="region of interest" description="Disordered" evidence="9">
    <location>
        <begin position="191"/>
        <end position="217"/>
    </location>
</feature>
<name>A0AA38RY68_9PEZI</name>
<keyword evidence="4" id="KW-0479">Metal-binding</keyword>
<dbReference type="Proteomes" id="UP001174691">
    <property type="component" value="Unassembled WGS sequence"/>
</dbReference>
<reference evidence="11" key="1">
    <citation type="submission" date="2022-07" db="EMBL/GenBank/DDBJ databases">
        <title>Fungi with potential for degradation of polypropylene.</title>
        <authorList>
            <person name="Gostincar C."/>
        </authorList>
    </citation>
    <scope>NUCLEOTIDE SEQUENCE</scope>
    <source>
        <strain evidence="11">EXF-13287</strain>
    </source>
</reference>
<feature type="compositionally biased region" description="Pro residues" evidence="9">
    <location>
        <begin position="269"/>
        <end position="279"/>
    </location>
</feature>
<keyword evidence="7" id="KW-0833">Ubl conjugation pathway</keyword>
<comment type="catalytic activity">
    <reaction evidence="1">
        <text>[E2 ubiquitin-conjugating enzyme]-S-ubiquitinyl-L-cysteine + [acceptor protein]-L-lysine = [E2 ubiquitin-conjugating enzyme]-L-cysteine + [acceptor protein]-N(6)-ubiquitinyl-L-lysine.</text>
        <dbReference type="EC" id="2.3.2.31"/>
    </reaction>
</comment>
<dbReference type="GO" id="GO:0016567">
    <property type="term" value="P:protein ubiquitination"/>
    <property type="evidence" value="ECO:0007669"/>
    <property type="project" value="InterPro"/>
</dbReference>
<feature type="region of interest" description="Disordered" evidence="9">
    <location>
        <begin position="253"/>
        <end position="279"/>
    </location>
</feature>
<dbReference type="Pfam" id="PF26200">
    <property type="entry name" value="Rcat_RNF216"/>
    <property type="match status" value="1"/>
</dbReference>
<feature type="domain" description="RING-type" evidence="10">
    <location>
        <begin position="1"/>
        <end position="179"/>
    </location>
</feature>
<proteinExistence type="predicted"/>
<dbReference type="PANTHER" id="PTHR11685">
    <property type="entry name" value="RBR FAMILY RING FINGER AND IBR DOMAIN-CONTAINING"/>
    <property type="match status" value="1"/>
</dbReference>
<keyword evidence="5" id="KW-0677">Repeat</keyword>
<dbReference type="CDD" id="cd22584">
    <property type="entry name" value="Rcat_RBR_unk"/>
    <property type="match status" value="1"/>
</dbReference>
<dbReference type="InterPro" id="IPR044066">
    <property type="entry name" value="TRIAD_supradom"/>
</dbReference>
<dbReference type="InterPro" id="IPR031127">
    <property type="entry name" value="E3_UB_ligase_RBR"/>
</dbReference>
<evidence type="ECO:0000256" key="7">
    <source>
        <dbReference type="ARBA" id="ARBA00022786"/>
    </source>
</evidence>
<feature type="non-terminal residue" evidence="11">
    <location>
        <position position="1"/>
    </location>
</feature>
<dbReference type="EC" id="2.3.2.31" evidence="2"/>
<comment type="caution">
    <text evidence="11">The sequence shown here is derived from an EMBL/GenBank/DDBJ whole genome shotgun (WGS) entry which is preliminary data.</text>
</comment>
<evidence type="ECO:0000256" key="8">
    <source>
        <dbReference type="ARBA" id="ARBA00022833"/>
    </source>
</evidence>
<dbReference type="GO" id="GO:0008270">
    <property type="term" value="F:zinc ion binding"/>
    <property type="evidence" value="ECO:0007669"/>
    <property type="project" value="UniProtKB-KW"/>
</dbReference>
<dbReference type="AlphaFoldDB" id="A0AA38RY68"/>
<evidence type="ECO:0000256" key="2">
    <source>
        <dbReference type="ARBA" id="ARBA00012251"/>
    </source>
</evidence>
<organism evidence="11 12">
    <name type="scientific">Coniochaeta hoffmannii</name>
    <dbReference type="NCBI Taxonomy" id="91930"/>
    <lineage>
        <taxon>Eukaryota</taxon>
        <taxon>Fungi</taxon>
        <taxon>Dikarya</taxon>
        <taxon>Ascomycota</taxon>
        <taxon>Pezizomycotina</taxon>
        <taxon>Sordariomycetes</taxon>
        <taxon>Sordariomycetidae</taxon>
        <taxon>Coniochaetales</taxon>
        <taxon>Coniochaetaceae</taxon>
        <taxon>Coniochaeta</taxon>
    </lineage>
</organism>
<evidence type="ECO:0000256" key="5">
    <source>
        <dbReference type="ARBA" id="ARBA00022737"/>
    </source>
</evidence>
<evidence type="ECO:0000259" key="10">
    <source>
        <dbReference type="PROSITE" id="PS51873"/>
    </source>
</evidence>
<evidence type="ECO:0000256" key="1">
    <source>
        <dbReference type="ARBA" id="ARBA00001798"/>
    </source>
</evidence>
<protein>
    <recommendedName>
        <fullName evidence="2">RBR-type E3 ubiquitin transferase</fullName>
        <ecNumber evidence="2">2.3.2.31</ecNumber>
    </recommendedName>
</protein>
<evidence type="ECO:0000256" key="4">
    <source>
        <dbReference type="ARBA" id="ARBA00022723"/>
    </source>
</evidence>
<dbReference type="SUPFAM" id="SSF57850">
    <property type="entry name" value="RING/U-box"/>
    <property type="match status" value="1"/>
</dbReference>
<dbReference type="EMBL" id="JANBVN010000022">
    <property type="protein sequence ID" value="KAJ9161430.1"/>
    <property type="molecule type" value="Genomic_DNA"/>
</dbReference>
<evidence type="ECO:0000313" key="12">
    <source>
        <dbReference type="Proteomes" id="UP001174691"/>
    </source>
</evidence>
<evidence type="ECO:0000256" key="3">
    <source>
        <dbReference type="ARBA" id="ARBA00022679"/>
    </source>
</evidence>
<evidence type="ECO:0000256" key="6">
    <source>
        <dbReference type="ARBA" id="ARBA00022771"/>
    </source>
</evidence>
<keyword evidence="8" id="KW-0862">Zinc</keyword>
<keyword evidence="3" id="KW-0808">Transferase</keyword>
<keyword evidence="12" id="KW-1185">Reference proteome</keyword>
<evidence type="ECO:0000313" key="11">
    <source>
        <dbReference type="EMBL" id="KAJ9161430.1"/>
    </source>
</evidence>
<gene>
    <name evidence="11" type="ORF">NKR19_g2199</name>
</gene>
<evidence type="ECO:0000256" key="9">
    <source>
        <dbReference type="SAM" id="MobiDB-lite"/>
    </source>
</evidence>
<dbReference type="GO" id="GO:0061630">
    <property type="term" value="F:ubiquitin protein ligase activity"/>
    <property type="evidence" value="ECO:0007669"/>
    <property type="project" value="UniProtKB-EC"/>
</dbReference>
<feature type="compositionally biased region" description="Basic and acidic residues" evidence="9">
    <location>
        <begin position="310"/>
        <end position="320"/>
    </location>
</feature>
<dbReference type="Gene3D" id="1.20.120.1750">
    <property type="match status" value="1"/>
</dbReference>
<feature type="region of interest" description="Disordered" evidence="9">
    <location>
        <begin position="293"/>
        <end position="331"/>
    </location>
</feature>
<dbReference type="PROSITE" id="PS51873">
    <property type="entry name" value="TRIAD"/>
    <property type="match status" value="1"/>
</dbReference>
<keyword evidence="6" id="KW-0863">Zinc-finger</keyword>
<dbReference type="InterPro" id="IPR002867">
    <property type="entry name" value="IBR_dom"/>
</dbReference>
<sequence>LGAGDAAWPPRCCGDDERGKIIEGVVRWLGDRGVMDAYLRRRAEMRVAVGERVYCHVITCAGFIPPEHQVVIRGDEGGGGGGRVGVCRRAGCGRETCVGCGTAAHRGRGCPRDPDMEAVLQTIEAHGYQFCARCNAVVERIDGCNHITCRCGYQFCYMCGIAWKRCGCQQYGGPRLERADRPRLEEAVRQQINAPRQPGAHAQVPPGVDRAGQEDQQDQGLLAEQLAFWGLGDAEELLLEDAEARSLLQLTQQDPEPARQPTPETQRPAPAPSPAPAPAPVVFNAAHAEARRVREAAARRRAAVMRAGQRVRDGDPERPRGAGGLTAEDQLPPYPEAAAAYPIPRETTLRDLEDHMYNPGIRREAAQLQEQARFEAAMRMRARQERMMAAYQPGYPVGGIVLPPYGGHAHLVSILLVWTQGG</sequence>